<accession>A0ABU2JBT0</accession>
<organism evidence="2 3">
    <name type="scientific">Jatrophihabitans lederbergiae</name>
    <dbReference type="NCBI Taxonomy" id="3075547"/>
    <lineage>
        <taxon>Bacteria</taxon>
        <taxon>Bacillati</taxon>
        <taxon>Actinomycetota</taxon>
        <taxon>Actinomycetes</taxon>
        <taxon>Jatrophihabitantales</taxon>
        <taxon>Jatrophihabitantaceae</taxon>
        <taxon>Jatrophihabitans</taxon>
    </lineage>
</organism>
<protein>
    <submittedName>
        <fullName evidence="2">Uncharacterized protein</fullName>
    </submittedName>
</protein>
<reference evidence="3" key="1">
    <citation type="submission" date="2023-07" db="EMBL/GenBank/DDBJ databases">
        <title>30 novel species of actinomycetes from the DSMZ collection.</title>
        <authorList>
            <person name="Nouioui I."/>
        </authorList>
    </citation>
    <scope>NUCLEOTIDE SEQUENCE [LARGE SCALE GENOMIC DNA]</scope>
    <source>
        <strain evidence="3">DSM 44399</strain>
    </source>
</reference>
<dbReference type="RefSeq" id="WP_311423590.1">
    <property type="nucleotide sequence ID" value="NZ_JAVREH010000018.1"/>
</dbReference>
<gene>
    <name evidence="2" type="ORF">RM423_13670</name>
</gene>
<proteinExistence type="predicted"/>
<name>A0ABU2JBT0_9ACTN</name>
<dbReference type="EMBL" id="JAVREH010000018">
    <property type="protein sequence ID" value="MDT0262441.1"/>
    <property type="molecule type" value="Genomic_DNA"/>
</dbReference>
<sequence>MLIADRLGRSSGDVLAAIEIVTSVAAGEPQGISIRVRRADSFGQHRLQHVRRQPDPLGDSCQLPLPRIVCNRAGLLEGFRPGNQDGAMSDDITLCAPGIAQVRRHSGADTAKTGARGPSEPERTRTTPARETVARLVGIRCRKR</sequence>
<keyword evidence="3" id="KW-1185">Reference proteome</keyword>
<evidence type="ECO:0000256" key="1">
    <source>
        <dbReference type="SAM" id="MobiDB-lite"/>
    </source>
</evidence>
<comment type="caution">
    <text evidence="2">The sequence shown here is derived from an EMBL/GenBank/DDBJ whole genome shotgun (WGS) entry which is preliminary data.</text>
</comment>
<evidence type="ECO:0000313" key="2">
    <source>
        <dbReference type="EMBL" id="MDT0262441.1"/>
    </source>
</evidence>
<evidence type="ECO:0000313" key="3">
    <source>
        <dbReference type="Proteomes" id="UP001183176"/>
    </source>
</evidence>
<feature type="region of interest" description="Disordered" evidence="1">
    <location>
        <begin position="104"/>
        <end position="129"/>
    </location>
</feature>
<dbReference type="Proteomes" id="UP001183176">
    <property type="component" value="Unassembled WGS sequence"/>
</dbReference>